<feature type="domain" description="Calcineurin-like phosphoesterase" evidence="3">
    <location>
        <begin position="147"/>
        <end position="343"/>
    </location>
</feature>
<dbReference type="InterPro" id="IPR004843">
    <property type="entry name" value="Calcineurin-like_PHP"/>
</dbReference>
<dbReference type="SUPFAM" id="SSF56300">
    <property type="entry name" value="Metallo-dependent phosphatases"/>
    <property type="match status" value="1"/>
</dbReference>
<dbReference type="InterPro" id="IPR051918">
    <property type="entry name" value="STPP_CPPED1"/>
</dbReference>
<comment type="caution">
    <text evidence="4">The sequence shown here is derived from an EMBL/GenBank/DDBJ whole genome shotgun (WGS) entry which is preliminary data.</text>
</comment>
<dbReference type="PANTHER" id="PTHR43143:SF1">
    <property type="entry name" value="SERINE_THREONINE-PROTEIN PHOSPHATASE CPPED1"/>
    <property type="match status" value="1"/>
</dbReference>
<dbReference type="SUPFAM" id="SSF49363">
    <property type="entry name" value="Purple acid phosphatase, N-terminal domain"/>
    <property type="match status" value="1"/>
</dbReference>
<dbReference type="Proteomes" id="UP001055105">
    <property type="component" value="Unassembled WGS sequence"/>
</dbReference>
<protein>
    <recommendedName>
        <fullName evidence="3">Calcineurin-like phosphoesterase domain-containing protein</fullName>
    </recommendedName>
</protein>
<evidence type="ECO:0000256" key="1">
    <source>
        <dbReference type="ARBA" id="ARBA00022729"/>
    </source>
</evidence>
<dbReference type="InterPro" id="IPR029052">
    <property type="entry name" value="Metallo-depent_PP-like"/>
</dbReference>
<dbReference type="AlphaFoldDB" id="A0AA37KKM5"/>
<dbReference type="RefSeq" id="WP_244076067.1">
    <property type="nucleotide sequence ID" value="NZ_AP025581.1"/>
</dbReference>
<reference evidence="4" key="1">
    <citation type="submission" date="2022-01" db="EMBL/GenBank/DDBJ databases">
        <title>Novel bile acid biosynthetic pathways are enriched in the microbiome of centenarians.</title>
        <authorList>
            <person name="Sato Y."/>
            <person name="Atarashi K."/>
            <person name="Plichta R.D."/>
            <person name="Arai Y."/>
            <person name="Sasajima S."/>
            <person name="Kearney M.S."/>
            <person name="Suda W."/>
            <person name="Takeshita K."/>
            <person name="Sasaki T."/>
            <person name="Okamoto S."/>
            <person name="Skelly N.A."/>
            <person name="Okamura Y."/>
            <person name="Vlamakis H."/>
            <person name="Li Y."/>
            <person name="Tanoue T."/>
            <person name="Takei H."/>
            <person name="Nittono H."/>
            <person name="Narushima S."/>
            <person name="Irie J."/>
            <person name="Itoh H."/>
            <person name="Moriya K."/>
            <person name="Sugiura Y."/>
            <person name="Suematsu M."/>
            <person name="Moritoki N."/>
            <person name="Shibata S."/>
            <person name="Littman R.D."/>
            <person name="Fischbach A.M."/>
            <person name="Uwamino Y."/>
            <person name="Inoue T."/>
            <person name="Honda A."/>
            <person name="Hattori M."/>
            <person name="Murai T."/>
            <person name="Xavier J.R."/>
            <person name="Hirose N."/>
            <person name="Honda K."/>
        </authorList>
    </citation>
    <scope>NUCLEOTIDE SEQUENCE</scope>
    <source>
        <strain evidence="4">CE91-St16</strain>
    </source>
</reference>
<dbReference type="InterPro" id="IPR008963">
    <property type="entry name" value="Purple_acid_Pase-like_N"/>
</dbReference>
<evidence type="ECO:0000259" key="3">
    <source>
        <dbReference type="Pfam" id="PF00149"/>
    </source>
</evidence>
<name>A0AA37KKM5_9BACT</name>
<dbReference type="GO" id="GO:0046872">
    <property type="term" value="F:metal ion binding"/>
    <property type="evidence" value="ECO:0007669"/>
    <property type="project" value="InterPro"/>
</dbReference>
<evidence type="ECO:0000313" key="4">
    <source>
        <dbReference type="EMBL" id="GKI17672.1"/>
    </source>
</evidence>
<dbReference type="EMBL" id="BQOL01000001">
    <property type="protein sequence ID" value="GKI17672.1"/>
    <property type="molecule type" value="Genomic_DNA"/>
</dbReference>
<sequence length="397" mass="44636">MKNTLFLLICFLASLPASPAFSQPSARIAGGPYLQNVTEDGFTVIWTTTTDAAAWVETAPDDGTHFYAVERPKYYDSHLGRRRLGKLHRVRVGGLEPGKTYRYRIMQQAVLSDEGNKRVVLGEGYGSDILKHAPYPVTTPSTDRNELKFWMVNDIHGRDSVFRLLIGDAPKQKPDFVCLNGDLLNSIESEEALFAGFLASASELLTPAGIPLVVTRGNHDGRGKFARHWLDYFPTPTGESYYTFRRGPVFFVVLDGCEDKPDSDIRYYGLSTADAYREQQAQWLRGVVAGEEFRSAPYRIVLIHMPPNKGRGWHGELEIERLFLPILDGSGIDLMLCGHYHRYQWIDDLSRGADFPILINSNNDKTVVKADEKGIDIRVVDTAGNVLKEHKITKNNR</sequence>
<dbReference type="Gene3D" id="3.60.21.10">
    <property type="match status" value="1"/>
</dbReference>
<evidence type="ECO:0000313" key="5">
    <source>
        <dbReference type="Proteomes" id="UP001055105"/>
    </source>
</evidence>
<dbReference type="GO" id="GO:0003993">
    <property type="term" value="F:acid phosphatase activity"/>
    <property type="evidence" value="ECO:0007669"/>
    <property type="project" value="InterPro"/>
</dbReference>
<dbReference type="PANTHER" id="PTHR43143">
    <property type="entry name" value="METALLOPHOSPHOESTERASE, CALCINEURIN SUPERFAMILY"/>
    <property type="match status" value="1"/>
</dbReference>
<proteinExistence type="predicted"/>
<evidence type="ECO:0000256" key="2">
    <source>
        <dbReference type="SAM" id="SignalP"/>
    </source>
</evidence>
<organism evidence="4 5">
    <name type="scientific">Alistipes finegoldii</name>
    <dbReference type="NCBI Taxonomy" id="214856"/>
    <lineage>
        <taxon>Bacteria</taxon>
        <taxon>Pseudomonadati</taxon>
        <taxon>Bacteroidota</taxon>
        <taxon>Bacteroidia</taxon>
        <taxon>Bacteroidales</taxon>
        <taxon>Rikenellaceae</taxon>
        <taxon>Alistipes</taxon>
    </lineage>
</organism>
<feature type="chain" id="PRO_5041279696" description="Calcineurin-like phosphoesterase domain-containing protein" evidence="2">
    <location>
        <begin position="23"/>
        <end position="397"/>
    </location>
</feature>
<feature type="signal peptide" evidence="2">
    <location>
        <begin position="1"/>
        <end position="22"/>
    </location>
</feature>
<keyword evidence="1 2" id="KW-0732">Signal</keyword>
<dbReference type="Pfam" id="PF00149">
    <property type="entry name" value="Metallophos"/>
    <property type="match status" value="1"/>
</dbReference>
<dbReference type="Gene3D" id="2.60.40.380">
    <property type="entry name" value="Purple acid phosphatase-like, N-terminal"/>
    <property type="match status" value="1"/>
</dbReference>
<accession>A0AA37KKM5</accession>
<gene>
    <name evidence="4" type="ORF">CE91St16_05800</name>
</gene>